<organism evidence="1 2">
    <name type="scientific">Candidatus Avitreponema avistercoris</name>
    <dbReference type="NCBI Taxonomy" id="2840705"/>
    <lineage>
        <taxon>Bacteria</taxon>
        <taxon>Pseudomonadati</taxon>
        <taxon>Spirochaetota</taxon>
        <taxon>Spirochaetia</taxon>
        <taxon>Spirochaetales</taxon>
        <taxon>Candidatus Avitreponema</taxon>
    </lineage>
</organism>
<dbReference type="Proteomes" id="UP000823616">
    <property type="component" value="Unassembled WGS sequence"/>
</dbReference>
<name>A0A9D9EN23_9SPIR</name>
<reference evidence="1" key="2">
    <citation type="journal article" date="2021" name="PeerJ">
        <title>Extensive microbial diversity within the chicken gut microbiome revealed by metagenomics and culture.</title>
        <authorList>
            <person name="Gilroy R."/>
            <person name="Ravi A."/>
            <person name="Getino M."/>
            <person name="Pursley I."/>
            <person name="Horton D.L."/>
            <person name="Alikhan N.F."/>
            <person name="Baker D."/>
            <person name="Gharbi K."/>
            <person name="Hall N."/>
            <person name="Watson M."/>
            <person name="Adriaenssens E.M."/>
            <person name="Foster-Nyarko E."/>
            <person name="Jarju S."/>
            <person name="Secka A."/>
            <person name="Antonio M."/>
            <person name="Oren A."/>
            <person name="Chaudhuri R.R."/>
            <person name="La Ragione R."/>
            <person name="Hildebrand F."/>
            <person name="Pallen M.J."/>
        </authorList>
    </citation>
    <scope>NUCLEOTIDE SEQUENCE</scope>
    <source>
        <strain evidence="1">B3-4054</strain>
    </source>
</reference>
<proteinExistence type="predicted"/>
<evidence type="ECO:0000313" key="1">
    <source>
        <dbReference type="EMBL" id="MBO8450172.1"/>
    </source>
</evidence>
<reference evidence="1" key="1">
    <citation type="submission" date="2020-10" db="EMBL/GenBank/DDBJ databases">
        <authorList>
            <person name="Gilroy R."/>
        </authorList>
    </citation>
    <scope>NUCLEOTIDE SEQUENCE</scope>
    <source>
        <strain evidence="1">B3-4054</strain>
    </source>
</reference>
<dbReference type="EMBL" id="JADIMS010000055">
    <property type="protein sequence ID" value="MBO8450172.1"/>
    <property type="molecule type" value="Genomic_DNA"/>
</dbReference>
<sequence>MTDSQRKEKLAGKTIKELGILLPYLTVPFRRKSLKPLCRYLRTVIKDFFFLQFSVKFGWKKIEVVNVDHGLDRKIPFRPDKSDIYLDFIHFWIRPFTFMMRRFGIRRAIPWCAGFLSALDQAYREASRVYRFKMTTTTRPPPGKNRNLKIIHRLDPHFLCVPSLHIAVVALTWTYFHEAFRAEGMDGAELARRSAELRQGALEIAETVLYLKQHSVNCVPAALYMTRFLRPDLLTIQKAVDFIGDLFANAEDIRPDDRKTVVSHIGYMFERLLLEGCNEDDWAVPVRKWIADYQREKEGAAQAQSHGGGESGR</sequence>
<accession>A0A9D9EN23</accession>
<evidence type="ECO:0000313" key="2">
    <source>
        <dbReference type="Proteomes" id="UP000823616"/>
    </source>
</evidence>
<protein>
    <submittedName>
        <fullName evidence="1">Uncharacterized protein</fullName>
    </submittedName>
</protein>
<dbReference type="AlphaFoldDB" id="A0A9D9EN23"/>
<comment type="caution">
    <text evidence="1">The sequence shown here is derived from an EMBL/GenBank/DDBJ whole genome shotgun (WGS) entry which is preliminary data.</text>
</comment>
<gene>
    <name evidence="1" type="ORF">IAA96_03600</name>
</gene>